<proteinExistence type="predicted"/>
<evidence type="ECO:0000313" key="3">
    <source>
        <dbReference type="Proteomes" id="UP000308760"/>
    </source>
</evidence>
<dbReference type="OrthoDB" id="5190519at2"/>
<reference evidence="2 3" key="2">
    <citation type="submission" date="2019-05" db="EMBL/GenBank/DDBJ databases">
        <title>Glycomyces buryatensis sp. nov.</title>
        <authorList>
            <person name="Nikitina E."/>
        </authorList>
    </citation>
    <scope>NUCLEOTIDE SEQUENCE [LARGE SCALE GENOMIC DNA]</scope>
    <source>
        <strain evidence="2 3">18</strain>
    </source>
</reference>
<sequence length="304" mass="33332">MSFHPGTPPPQQPWQQGQMPPPGPPLQPPGPPLQPPPFQTPPPPPPSEPGFRGLTIAAVSSAVLAVLSIGAAAVIVVNPFGTDEVGAASDGDAPAGDENIDTEPEVEVTDLTEGLDPFEPSDDYYGVTWHDLVWVPNTLDSEWDVYYQEESRAVDWSTGTEADDRGYLSCGDTRNNTDIYPDTLEDPEAWYQAELDRDAEFDTEGDEYELVGDPTYTHYVIDGRDALLVEFEKHWTSSEDSEGVVEEVDWDARSAYLYIDLPTDAATADNPVTPARCQLLAVSPETARYEAGLEVLRGIRLWLE</sequence>
<feature type="compositionally biased region" description="Pro residues" evidence="1">
    <location>
        <begin position="1"/>
        <end position="12"/>
    </location>
</feature>
<feature type="region of interest" description="Disordered" evidence="1">
    <location>
        <begin position="1"/>
        <end position="52"/>
    </location>
</feature>
<keyword evidence="3" id="KW-1185">Reference proteome</keyword>
<evidence type="ECO:0000313" key="2">
    <source>
        <dbReference type="EMBL" id="THV40206.1"/>
    </source>
</evidence>
<reference evidence="3" key="1">
    <citation type="submission" date="2019-04" db="EMBL/GenBank/DDBJ databases">
        <title>Nocardioides xinjiangensis sp. nov.</title>
        <authorList>
            <person name="Liu S."/>
        </authorList>
    </citation>
    <scope>NUCLEOTIDE SEQUENCE [LARGE SCALE GENOMIC DNA]</scope>
    <source>
        <strain evidence="3">18</strain>
    </source>
</reference>
<evidence type="ECO:0000256" key="1">
    <source>
        <dbReference type="SAM" id="MobiDB-lite"/>
    </source>
</evidence>
<feature type="compositionally biased region" description="Pro residues" evidence="1">
    <location>
        <begin position="19"/>
        <end position="48"/>
    </location>
</feature>
<name>A0A4V6T6P3_9ACTN</name>
<gene>
    <name evidence="2" type="ORF">FAB82_16055</name>
</gene>
<dbReference type="SUPFAM" id="SSF81995">
    <property type="entry name" value="beta-sandwich domain of Sec23/24"/>
    <property type="match status" value="1"/>
</dbReference>
<protein>
    <submittedName>
        <fullName evidence="2">Uncharacterized protein</fullName>
    </submittedName>
</protein>
<dbReference type="EMBL" id="STGY01000057">
    <property type="protein sequence ID" value="THV40206.1"/>
    <property type="molecule type" value="Genomic_DNA"/>
</dbReference>
<accession>A0A4V6T6P3</accession>
<dbReference type="AlphaFoldDB" id="A0A4V6T6P3"/>
<comment type="caution">
    <text evidence="2">The sequence shown here is derived from an EMBL/GenBank/DDBJ whole genome shotgun (WGS) entry which is preliminary data.</text>
</comment>
<dbReference type="Proteomes" id="UP000308760">
    <property type="component" value="Unassembled WGS sequence"/>
</dbReference>
<organism evidence="2 3">
    <name type="scientific">Glycomyces buryatensis</name>
    <dbReference type="NCBI Taxonomy" id="2570927"/>
    <lineage>
        <taxon>Bacteria</taxon>
        <taxon>Bacillati</taxon>
        <taxon>Actinomycetota</taxon>
        <taxon>Actinomycetes</taxon>
        <taxon>Glycomycetales</taxon>
        <taxon>Glycomycetaceae</taxon>
        <taxon>Glycomyces</taxon>
    </lineage>
</organism>
<dbReference type="RefSeq" id="WP_136535551.1">
    <property type="nucleotide sequence ID" value="NZ_STGY01000057.1"/>
</dbReference>